<accession>A0A835E6Z6</accession>
<organism evidence="2 3">
    <name type="scientific">Digitaria exilis</name>
    <dbReference type="NCBI Taxonomy" id="1010633"/>
    <lineage>
        <taxon>Eukaryota</taxon>
        <taxon>Viridiplantae</taxon>
        <taxon>Streptophyta</taxon>
        <taxon>Embryophyta</taxon>
        <taxon>Tracheophyta</taxon>
        <taxon>Spermatophyta</taxon>
        <taxon>Magnoliopsida</taxon>
        <taxon>Liliopsida</taxon>
        <taxon>Poales</taxon>
        <taxon>Poaceae</taxon>
        <taxon>PACMAD clade</taxon>
        <taxon>Panicoideae</taxon>
        <taxon>Panicodae</taxon>
        <taxon>Paniceae</taxon>
        <taxon>Anthephorinae</taxon>
        <taxon>Digitaria</taxon>
    </lineage>
</organism>
<dbReference type="EMBL" id="JACEFO010002219">
    <property type="protein sequence ID" value="KAF8672725.1"/>
    <property type="molecule type" value="Genomic_DNA"/>
</dbReference>
<dbReference type="AlphaFoldDB" id="A0A835E6Z6"/>
<sequence>MAPKAQKARPGWERDDSDDRYTWLFTLHAASSPSAVTLGQWPRAGASPQVAYSMLARAFSSFTQPDPALVVLEFSFARSPHLKQAVQIDELRKAAMRQRPAGTHCTCDTIHAANSEHVAHRLLAVARRSTYTYQNEKPTGTEERTVKDHPSSFTVPRRPSCVAAVSRSLECPRHPPRGLAWAGPAGRRGSPRNVPCQPELIRSTSSLYGSGSGRRRVSRDGGSAWHRLLRRLRSSLRRSAARPRREAVRFGYDLHSYSQNFDDGLAASSIGRRL</sequence>
<dbReference type="Proteomes" id="UP000636709">
    <property type="component" value="Unassembled WGS sequence"/>
</dbReference>
<dbReference type="PANTHER" id="PTHR34538">
    <property type="entry name" value="EXPRESSED PROTEIN"/>
    <property type="match status" value="1"/>
</dbReference>
<feature type="region of interest" description="Disordered" evidence="1">
    <location>
        <begin position="135"/>
        <end position="155"/>
    </location>
</feature>
<evidence type="ECO:0000313" key="2">
    <source>
        <dbReference type="EMBL" id="KAF8672725.1"/>
    </source>
</evidence>
<gene>
    <name evidence="2" type="ORF">HU200_049422</name>
</gene>
<feature type="compositionally biased region" description="Basic and acidic residues" evidence="1">
    <location>
        <begin position="139"/>
        <end position="150"/>
    </location>
</feature>
<comment type="caution">
    <text evidence="2">The sequence shown here is derived from an EMBL/GenBank/DDBJ whole genome shotgun (WGS) entry which is preliminary data.</text>
</comment>
<name>A0A835E6Z6_9POAL</name>
<evidence type="ECO:0000313" key="3">
    <source>
        <dbReference type="Proteomes" id="UP000636709"/>
    </source>
</evidence>
<evidence type="ECO:0000256" key="1">
    <source>
        <dbReference type="SAM" id="MobiDB-lite"/>
    </source>
</evidence>
<reference evidence="2" key="1">
    <citation type="submission" date="2020-07" db="EMBL/GenBank/DDBJ databases">
        <title>Genome sequence and genetic diversity analysis of an under-domesticated orphan crop, white fonio (Digitaria exilis).</title>
        <authorList>
            <person name="Bennetzen J.L."/>
            <person name="Chen S."/>
            <person name="Ma X."/>
            <person name="Wang X."/>
            <person name="Yssel A.E.J."/>
            <person name="Chaluvadi S.R."/>
            <person name="Johnson M."/>
            <person name="Gangashetty P."/>
            <person name="Hamidou F."/>
            <person name="Sanogo M.D."/>
            <person name="Zwaenepoel A."/>
            <person name="Wallace J."/>
            <person name="Van De Peer Y."/>
            <person name="Van Deynze A."/>
        </authorList>
    </citation>
    <scope>NUCLEOTIDE SEQUENCE</scope>
    <source>
        <tissue evidence="2">Leaves</tissue>
    </source>
</reference>
<protein>
    <submittedName>
        <fullName evidence="2">Uncharacterized protein</fullName>
    </submittedName>
</protein>
<proteinExistence type="predicted"/>
<keyword evidence="3" id="KW-1185">Reference proteome</keyword>
<dbReference type="PANTHER" id="PTHR34538:SF4">
    <property type="entry name" value="EXPRESSED PROTEIN"/>
    <property type="match status" value="1"/>
</dbReference>